<dbReference type="GO" id="GO:0000026">
    <property type="term" value="F:alpha-1,2-mannosyltransferase activity"/>
    <property type="evidence" value="ECO:0007669"/>
    <property type="project" value="TreeGrafter"/>
</dbReference>
<organism evidence="7 8">
    <name type="scientific">Maudiozyma saulgeensis</name>
    <dbReference type="NCBI Taxonomy" id="1789683"/>
    <lineage>
        <taxon>Eukaryota</taxon>
        <taxon>Fungi</taxon>
        <taxon>Dikarya</taxon>
        <taxon>Ascomycota</taxon>
        <taxon>Saccharomycotina</taxon>
        <taxon>Saccharomycetes</taxon>
        <taxon>Saccharomycetales</taxon>
        <taxon>Saccharomycetaceae</taxon>
        <taxon>Maudiozyma</taxon>
    </lineage>
</organism>
<dbReference type="PANTHER" id="PTHR31121:SF8">
    <property type="entry name" value="GLYCOLIPID 2-ALPHA-MANNOSYLTRANSFERASE-RELATED"/>
    <property type="match status" value="1"/>
</dbReference>
<dbReference type="InterPro" id="IPR029044">
    <property type="entry name" value="Nucleotide-diphossugar_trans"/>
</dbReference>
<protein>
    <submittedName>
        <fullName evidence="7">Similar to Saccharomyces cerevisiae YDR483W KRE2 Alpha1,2-mannosyltransferase of the Golgi involved in protein mannosylation</fullName>
    </submittedName>
</protein>
<feature type="active site" description="Nucleophile" evidence="6">
    <location>
        <position position="343"/>
    </location>
</feature>
<dbReference type="GO" id="GO:0005794">
    <property type="term" value="C:Golgi apparatus"/>
    <property type="evidence" value="ECO:0007669"/>
    <property type="project" value="TreeGrafter"/>
</dbReference>
<dbReference type="InterPro" id="IPR002685">
    <property type="entry name" value="Glyco_trans_15"/>
</dbReference>
<evidence type="ECO:0000313" key="8">
    <source>
        <dbReference type="Proteomes" id="UP000196158"/>
    </source>
</evidence>
<evidence type="ECO:0000256" key="6">
    <source>
        <dbReference type="PIRSR" id="PIRSR018153-1"/>
    </source>
</evidence>
<dbReference type="Gene3D" id="3.90.550.10">
    <property type="entry name" value="Spore Coat Polysaccharide Biosynthesis Protein SpsA, Chain A"/>
    <property type="match status" value="1"/>
</dbReference>
<comment type="subcellular location">
    <subcellularLocation>
        <location evidence="1">Membrane</location>
        <topology evidence="1">Single-pass type II membrane protein</topology>
    </subcellularLocation>
</comment>
<reference evidence="7 8" key="1">
    <citation type="submission" date="2017-04" db="EMBL/GenBank/DDBJ databases">
        <authorList>
            <person name="Afonso C.L."/>
            <person name="Miller P.J."/>
            <person name="Scott M.A."/>
            <person name="Spackman E."/>
            <person name="Goraichik I."/>
            <person name="Dimitrov K.M."/>
            <person name="Suarez D.L."/>
            <person name="Swayne D.E."/>
        </authorList>
    </citation>
    <scope>NUCLEOTIDE SEQUENCE [LARGE SCALE GENOMIC DNA]</scope>
</reference>
<keyword evidence="5" id="KW-0735">Signal-anchor</keyword>
<gene>
    <name evidence="7" type="ORF">KASA_0M03729G</name>
</gene>
<evidence type="ECO:0000256" key="2">
    <source>
        <dbReference type="ARBA" id="ARBA00007677"/>
    </source>
</evidence>
<dbReference type="EMBL" id="FXLY01000006">
    <property type="protein sequence ID" value="SMN20936.1"/>
    <property type="molecule type" value="Genomic_DNA"/>
</dbReference>
<dbReference type="FunFam" id="3.90.550.10:FF:000051">
    <property type="entry name" value="Alpha-1,2-mannosyltransferase (Ktr4)"/>
    <property type="match status" value="1"/>
</dbReference>
<proteinExistence type="inferred from homology"/>
<comment type="similarity">
    <text evidence="2">Belongs to the glycosyltransferase 15 family.</text>
</comment>
<keyword evidence="5" id="KW-0812">Transmembrane</keyword>
<evidence type="ECO:0000256" key="5">
    <source>
        <dbReference type="ARBA" id="ARBA00022968"/>
    </source>
</evidence>
<evidence type="ECO:0000313" key="7">
    <source>
        <dbReference type="EMBL" id="SMN20936.1"/>
    </source>
</evidence>
<accession>A0A1X7R6Q9</accession>
<dbReference type="GO" id="GO:0016020">
    <property type="term" value="C:membrane"/>
    <property type="evidence" value="ECO:0007669"/>
    <property type="project" value="UniProtKB-SubCell"/>
</dbReference>
<evidence type="ECO:0000256" key="4">
    <source>
        <dbReference type="ARBA" id="ARBA00022679"/>
    </source>
</evidence>
<sequence>MGLLLSKRLLRFILVVGGFLILLITLSSHSSTKEYMPQPLDMSSFAAPLTDFGNSISSSILDAAGMEAESQRVAAEGNAEVDGEMSFSNNEVADKDMDEQAKALKDSANAAGIEDISKSVMDFIQPSFENHGMRPKACLVTLVRNSELPGMLNSIRKVQQRFNKEFQYDWVFLNDVEFSQDFKDAVLKEIPTSVVKFGVIPKEHWSYPEYIDQSKAADTRAKMSDIIYGGSESYRHMCRYQSGFFWRHPLLDDYDWYWRVEPDINLYCDIKYDVFKWMQDNEKVYGFTITIHEYLSTIPTLWKTSMDFFKENPEYVDKDNLMEFLSGDGGEHYNLCHFWSNFEIANLNLWRSPAYREYFDALDHAGGFFYERWGDAPVHSIAAAIMLPKDKIHYFSNIGYHHPPYDNCPIDDLVWTENNCDCVQKNDFTFKGYACGKEYYAAQKLEKPANWEEYSH</sequence>
<dbReference type="STRING" id="1789683.A0A1X7R6Q9"/>
<keyword evidence="3 7" id="KW-0328">Glycosyltransferase</keyword>
<name>A0A1X7R6Q9_9SACH</name>
<keyword evidence="4 7" id="KW-0808">Transferase</keyword>
<dbReference type="OrthoDB" id="439943at2759"/>
<dbReference type="GO" id="GO:0006493">
    <property type="term" value="P:protein O-linked glycosylation"/>
    <property type="evidence" value="ECO:0007669"/>
    <property type="project" value="TreeGrafter"/>
</dbReference>
<dbReference type="PIRSF" id="PIRSF018153">
    <property type="entry name" value="Glyco_trans_15"/>
    <property type="match status" value="1"/>
</dbReference>
<dbReference type="GO" id="GO:0000032">
    <property type="term" value="P:cell wall mannoprotein biosynthetic process"/>
    <property type="evidence" value="ECO:0007669"/>
    <property type="project" value="TreeGrafter"/>
</dbReference>
<dbReference type="PANTHER" id="PTHR31121">
    <property type="entry name" value="ALPHA-1,2 MANNOSYLTRANSFERASE KTR1"/>
    <property type="match status" value="1"/>
</dbReference>
<evidence type="ECO:0000256" key="3">
    <source>
        <dbReference type="ARBA" id="ARBA00022676"/>
    </source>
</evidence>
<evidence type="ECO:0000256" key="1">
    <source>
        <dbReference type="ARBA" id="ARBA00004606"/>
    </source>
</evidence>
<keyword evidence="8" id="KW-1185">Reference proteome</keyword>
<dbReference type="Pfam" id="PF01793">
    <property type="entry name" value="Glyco_transf_15"/>
    <property type="match status" value="1"/>
</dbReference>
<dbReference type="SUPFAM" id="SSF53448">
    <property type="entry name" value="Nucleotide-diphospho-sugar transferases"/>
    <property type="match status" value="1"/>
</dbReference>
<dbReference type="AlphaFoldDB" id="A0A1X7R6Q9"/>
<dbReference type="Proteomes" id="UP000196158">
    <property type="component" value="Unassembled WGS sequence"/>
</dbReference>
<dbReference type="GO" id="GO:0006487">
    <property type="term" value="P:protein N-linked glycosylation"/>
    <property type="evidence" value="ECO:0007669"/>
    <property type="project" value="TreeGrafter"/>
</dbReference>